<feature type="region of interest" description="Disordered" evidence="1">
    <location>
        <begin position="26"/>
        <end position="213"/>
    </location>
</feature>
<feature type="region of interest" description="Disordered" evidence="1">
    <location>
        <begin position="283"/>
        <end position="306"/>
    </location>
</feature>
<feature type="compositionally biased region" description="Basic and acidic residues" evidence="1">
    <location>
        <begin position="56"/>
        <end position="77"/>
    </location>
</feature>
<feature type="compositionally biased region" description="Basic residues" evidence="1">
    <location>
        <begin position="180"/>
        <end position="194"/>
    </location>
</feature>
<name>A0A2B7YBK3_POLH7</name>
<dbReference type="EMBL" id="PDNA01000054">
    <property type="protein sequence ID" value="PGH18916.1"/>
    <property type="molecule type" value="Genomic_DNA"/>
</dbReference>
<evidence type="ECO:0000313" key="4">
    <source>
        <dbReference type="Proteomes" id="UP000224634"/>
    </source>
</evidence>
<feature type="region of interest" description="Disordered" evidence="1">
    <location>
        <begin position="325"/>
        <end position="347"/>
    </location>
</feature>
<dbReference type="OrthoDB" id="10261563at2759"/>
<evidence type="ECO:0000256" key="1">
    <source>
        <dbReference type="SAM" id="MobiDB-lite"/>
    </source>
</evidence>
<feature type="region of interest" description="Disordered" evidence="1">
    <location>
        <begin position="366"/>
        <end position="442"/>
    </location>
</feature>
<feature type="compositionally biased region" description="Acidic residues" evidence="1">
    <location>
        <begin position="289"/>
        <end position="300"/>
    </location>
</feature>
<feature type="compositionally biased region" description="Basic residues" evidence="1">
    <location>
        <begin position="95"/>
        <end position="104"/>
    </location>
</feature>
<evidence type="ECO:0000259" key="2">
    <source>
        <dbReference type="Pfam" id="PF10180"/>
    </source>
</evidence>
<dbReference type="Pfam" id="PF10180">
    <property type="entry name" value="WKF"/>
    <property type="match status" value="1"/>
</dbReference>
<dbReference type="PANTHER" id="PTHR22306:SF2">
    <property type="entry name" value="CHROMOSOME 7 OPEN READING FRAME 50"/>
    <property type="match status" value="1"/>
</dbReference>
<organism evidence="3 4">
    <name type="scientific">Polytolypa hystricis (strain UAMH7299)</name>
    <dbReference type="NCBI Taxonomy" id="1447883"/>
    <lineage>
        <taxon>Eukaryota</taxon>
        <taxon>Fungi</taxon>
        <taxon>Dikarya</taxon>
        <taxon>Ascomycota</taxon>
        <taxon>Pezizomycotina</taxon>
        <taxon>Eurotiomycetes</taxon>
        <taxon>Eurotiomycetidae</taxon>
        <taxon>Onygenales</taxon>
        <taxon>Onygenales incertae sedis</taxon>
        <taxon>Polytolypa</taxon>
    </lineage>
</organism>
<proteinExistence type="predicted"/>
<feature type="compositionally biased region" description="Basic and acidic residues" evidence="1">
    <location>
        <begin position="125"/>
        <end position="136"/>
    </location>
</feature>
<dbReference type="InterPro" id="IPR019327">
    <property type="entry name" value="WKF"/>
</dbReference>
<feature type="compositionally biased region" description="Basic and acidic residues" evidence="1">
    <location>
        <begin position="371"/>
        <end position="384"/>
    </location>
</feature>
<sequence>MAPPAQSSTRRIPAWKRLGLQLKYATDAPTAEEDSTKDIANSSTGDLEQPSTPSRPTEKKRALEAEHDAPPTKKQRVETSAATAEATGNGELKSKDKKKKKKEKIVKGSKDVKKPDSTVQAQDYSENKEEATKELETLQPEPTPKKSVSFSADTKPPDDTPASYEAEPIPDSLSAAQRKAEKRRKREGRTKNRPKLQQSTQQHLPLSSSSSSLPDSLYYLFEYLRVYHHDRSKWKFQKNRETQLFKNLLDLDRLPSSYNIEVGAYLAGLKSEGAKQRIAEASKKAITSDDAELDKEEESDTSPKEAYNDAIASFREHLIDRNASFDSDEGAPQLRGEPPGLNDTWAKRFEKRRRAELVFSLARGKNLAANEKVRDEKPLGEQVKRAKKSKRRSEAVEDDTSSSSSSEESSDDDTSSSGSSSDSTSSESDSDSDSVSTNNGLA</sequence>
<dbReference type="PANTHER" id="PTHR22306">
    <property type="entry name" value="CHROMOSOME 7 OPEN READING FRAME 50"/>
    <property type="match status" value="1"/>
</dbReference>
<accession>A0A2B7YBK3</accession>
<keyword evidence="4" id="KW-1185">Reference proteome</keyword>
<feature type="compositionally biased region" description="Basic and acidic residues" evidence="1">
    <location>
        <begin position="105"/>
        <end position="116"/>
    </location>
</feature>
<dbReference type="STRING" id="1447883.A0A2B7YBK3"/>
<feature type="compositionally biased region" description="Low complexity" evidence="1">
    <location>
        <begin position="415"/>
        <end position="442"/>
    </location>
</feature>
<feature type="compositionally biased region" description="Polar residues" evidence="1">
    <location>
        <begin position="38"/>
        <end position="55"/>
    </location>
</feature>
<protein>
    <recommendedName>
        <fullName evidence="2">WKF domain-containing protein</fullName>
    </recommendedName>
</protein>
<reference evidence="3 4" key="1">
    <citation type="submission" date="2017-10" db="EMBL/GenBank/DDBJ databases">
        <title>Comparative genomics in systemic dimorphic fungi from Ajellomycetaceae.</title>
        <authorList>
            <person name="Munoz J.F."/>
            <person name="Mcewen J.G."/>
            <person name="Clay O.K."/>
            <person name="Cuomo C.A."/>
        </authorList>
    </citation>
    <scope>NUCLEOTIDE SEQUENCE [LARGE SCALE GENOMIC DNA]</scope>
    <source>
        <strain evidence="3 4">UAMH7299</strain>
    </source>
</reference>
<dbReference type="AlphaFoldDB" id="A0A2B7YBK3"/>
<gene>
    <name evidence="3" type="ORF">AJ80_04336</name>
</gene>
<feature type="compositionally biased region" description="Low complexity" evidence="1">
    <location>
        <begin position="196"/>
        <end position="213"/>
    </location>
</feature>
<comment type="caution">
    <text evidence="3">The sequence shown here is derived from an EMBL/GenBank/DDBJ whole genome shotgun (WGS) entry which is preliminary data.</text>
</comment>
<feature type="domain" description="WKF" evidence="2">
    <location>
        <begin position="222"/>
        <end position="284"/>
    </location>
</feature>
<dbReference type="Proteomes" id="UP000224634">
    <property type="component" value="Unassembled WGS sequence"/>
</dbReference>
<evidence type="ECO:0000313" key="3">
    <source>
        <dbReference type="EMBL" id="PGH18916.1"/>
    </source>
</evidence>